<keyword evidence="2" id="KW-0963">Cytoplasm</keyword>
<comment type="caution">
    <text evidence="15">The sequence shown here is derived from an EMBL/GenBank/DDBJ whole genome shotgun (WGS) entry which is preliminary data.</text>
</comment>
<keyword evidence="4" id="KW-0677">Repeat</keyword>
<dbReference type="InParanoid" id="A0A2P6NIQ7"/>
<dbReference type="SMART" id="SM00320">
    <property type="entry name" value="WD40"/>
    <property type="match status" value="7"/>
</dbReference>
<keyword evidence="6" id="KW-0206">Cytoskeleton</keyword>
<feature type="coiled-coil region" evidence="11">
    <location>
        <begin position="1090"/>
        <end position="1124"/>
    </location>
</feature>
<name>A0A2P6NIQ7_9EUKA</name>
<feature type="repeat" description="WD" evidence="10">
    <location>
        <begin position="423"/>
        <end position="457"/>
    </location>
</feature>
<dbReference type="GO" id="GO:0005930">
    <property type="term" value="C:axoneme"/>
    <property type="evidence" value="ECO:0007669"/>
    <property type="project" value="UniProtKB-SubCell"/>
</dbReference>
<evidence type="ECO:0000256" key="6">
    <source>
        <dbReference type="ARBA" id="ARBA00023212"/>
    </source>
</evidence>
<dbReference type="OrthoDB" id="64353at2759"/>
<evidence type="ECO:0000256" key="12">
    <source>
        <dbReference type="SAM" id="MobiDB-lite"/>
    </source>
</evidence>
<evidence type="ECO:0000313" key="16">
    <source>
        <dbReference type="Proteomes" id="UP000241769"/>
    </source>
</evidence>
<accession>A0A2P6NIQ7</accession>
<evidence type="ECO:0000259" key="13">
    <source>
        <dbReference type="Pfam" id="PF13867"/>
    </source>
</evidence>
<dbReference type="STRING" id="1890364.A0A2P6NIQ7"/>
<evidence type="ECO:0000259" key="14">
    <source>
        <dbReference type="Pfam" id="PF23185"/>
    </source>
</evidence>
<dbReference type="InterPro" id="IPR056296">
    <property type="entry name" value="Cfap43_N"/>
</dbReference>
<dbReference type="PANTHER" id="PTHR14885:SF1">
    <property type="entry name" value="CILIA- AND FLAGELLA-ASSOCIATED PROTEIN 43"/>
    <property type="match status" value="1"/>
</dbReference>
<dbReference type="PANTHER" id="PTHR14885">
    <property type="entry name" value="CILIA- AND FLAGELLA-ASSOCIATED PROTEIN 43-RELATED"/>
    <property type="match status" value="1"/>
</dbReference>
<evidence type="ECO:0000256" key="4">
    <source>
        <dbReference type="ARBA" id="ARBA00022737"/>
    </source>
</evidence>
<evidence type="ECO:0000256" key="7">
    <source>
        <dbReference type="ARBA" id="ARBA00023273"/>
    </source>
</evidence>
<feature type="region of interest" description="Disordered" evidence="12">
    <location>
        <begin position="1555"/>
        <end position="1578"/>
    </location>
</feature>
<keyword evidence="5 11" id="KW-0175">Coiled coil</keyword>
<sequence>MSREITSVGYSGTTIHYIGDDVVLTPYGNSLRVMSFKSGVAKTIPGLGNGIGPLTYNKKTKLYAYSERSPTCHIYVCSSLTHTLAFHILSVGETEINDLAFSRDGTRITAITSIPDSLLAVWSCETQALLFRTRISIPFSLFNSDFWLSFNPKSNNQICVSGNGKLIFFKVDNLNENLTENEADLSVINTQRAKETDRTHTTQNVNDKNTHFRSHIWSTDNKIFCSANNGQLLKYDANSSQLLATLSVDNSSIVQMLVTKTHVICGTASGSIHWVSLQTGTSEYSLQAADEVVGLSMSYDWKTLLIGTSGITLETASLSSNGMPVSHKLERVIEFHKGNITDVATLSLQHLAVTCGDDGSLRIWDYQKGSKLQICLSKLQFHSPLSCLSICPTSSLVAVGSKSGMLRMVEMHNSSRPVLIHRIKIHKDKINCVAFHPKGNILATGGSDHTVYLIDISQPSCNIIGYINFPGPVLSLSWGSADDSNSHLFIAVDHDHGDVFRIAVPDYNFESLREENRDFKNFQLSNKEVQKSLLKLQWTPLAIVADPRASNSSAKKQHFFTVTTDKKMKRYSMPERTGDPDLMDDSDIAPPKDEWKAHMKPANSIQISPNCRWMITGASDGVMQRPISNLSESIMLQGHHHTQGGVTCAAFSFDSAYIISCRGSTMFVRTVQGTPPQPNTEWIAPTYADLGKITDLPETAEEMTIVEMRRATNDAIKQKRAEDLQARQLKELQALKAQIEDIVFKNDIAPELEKLSYHELIVDVNERNRLLAEGEKQVKALKESVVNDNTAKSLLAARIKAEVWDSMEAQAIIVKGLKKTIEVPNYPLRRRDKKMISIFQKIQLQRRVELRELRHRKNTRVTAEPIRLSINCGNPNGMPVGQSIREMELQLHKHQDGRDNQQIKDSTANSVDDLVEEETFSGKVKDLLYHPFDLHTPHRKFTQITLLEFIIYQKKQEFNREVENVLDLKSSEMLKIEEKNDRMLEISQELGEVIDIFHPSLDDDEVPDRVLTVQESEIKAEKPSKEGNQGITGIENHQGETTGKKDRGEWGDRGLKTMMGGTLDSRTAAHNFDEELMKPEHLNKPEAQMSEEEVKELRAFEKKVELLEEERSKHKKALETELKKLQGQITEICSFFDEQLSKLFLKKISADQAIFEEELKIIKLVTLLSAEEQRDKKSSSLVEQLQQLKQEKVKTTTRVTEYKRQLEQFKNKYEQMQNDDKAFERAVKKDFDRDFEERSEAAMKLFKKRSRVAVYANINNPLALAVHPGSDTTPSENPDPFAELDNVKTFVDVAVDPVNDRFEGTDDAAWNNFITLRNQKIEKEAELRKTLGIINEMNKFHDQLVERDRAMADKFEELLQEYRDFNASSLLDTTNLEVLYKLKQGQVEVEQSAVVTDYNNSALIHRSEIEHLNDIIRNLGKEKVNLLKDMKNTKKSIRQKKWENKKYDMISEDLIEETKYFQLLRVTKQLQEMIKGGDEDQHATEIARLEKRIEHSNKTHESKIQEKQKAHAKLRRLISEKQNENEELKDVLVTLKDSVQERQRILSIQVSRKMHATPGSPTYNGPPATAKSSTGHQTTNMGDIVRIRKLKDRIEQQEEEARYLQDEIAKLELKSLPVINQGPITAIRPPLSPSSTLKGQKTMQKPLTGGTRVKPLEKNMDASFLNVRGQKKRKGEPKTLDFTMLDVTALRKYRRAFKLRTRQNSTKSELVSAVTKHSLTMVVNEMEVIQQFLDALNGSGEAEDPLSDDCFPVLTRRTSDYK</sequence>
<protein>
    <recommendedName>
        <fullName evidence="9">Cilia- and flagella-associated protein 43</fullName>
    </recommendedName>
</protein>
<dbReference type="InterPro" id="IPR038291">
    <property type="entry name" value="SAP30_C_sf"/>
</dbReference>
<feature type="domain" description="Cfap43 N-terminal" evidence="14">
    <location>
        <begin position="16"/>
        <end position="306"/>
    </location>
</feature>
<reference evidence="15 16" key="1">
    <citation type="journal article" date="2018" name="Genome Biol. Evol.">
        <title>Multiple Roots of Fruiting Body Formation in Amoebozoa.</title>
        <authorList>
            <person name="Hillmann F."/>
            <person name="Forbes G."/>
            <person name="Novohradska S."/>
            <person name="Ferling I."/>
            <person name="Riege K."/>
            <person name="Groth M."/>
            <person name="Westermann M."/>
            <person name="Marz M."/>
            <person name="Spaller T."/>
            <person name="Winckler T."/>
            <person name="Schaap P."/>
            <person name="Glockner G."/>
        </authorList>
    </citation>
    <scope>NUCLEOTIDE SEQUENCE [LARGE SCALE GENOMIC DNA]</scope>
    <source>
        <strain evidence="15 16">Jena</strain>
    </source>
</reference>
<feature type="compositionally biased region" description="Polar residues" evidence="12">
    <location>
        <begin position="1633"/>
        <end position="1645"/>
    </location>
</feature>
<dbReference type="InterPro" id="IPR011047">
    <property type="entry name" value="Quinoprotein_ADH-like_sf"/>
</dbReference>
<dbReference type="Pfam" id="PF23185">
    <property type="entry name" value="CFAP43_N"/>
    <property type="match status" value="1"/>
</dbReference>
<dbReference type="Pfam" id="PF00400">
    <property type="entry name" value="WD40"/>
    <property type="match status" value="5"/>
</dbReference>
<evidence type="ECO:0000313" key="15">
    <source>
        <dbReference type="EMBL" id="PRP83836.1"/>
    </source>
</evidence>
<dbReference type="PROSITE" id="PS50082">
    <property type="entry name" value="WD_REPEATS_2"/>
    <property type="match status" value="2"/>
</dbReference>
<dbReference type="EMBL" id="MDYQ01000075">
    <property type="protein sequence ID" value="PRP83836.1"/>
    <property type="molecule type" value="Genomic_DNA"/>
</dbReference>
<gene>
    <name evidence="15" type="ORF">PROFUN_08951</name>
</gene>
<keyword evidence="7" id="KW-0966">Cell projection</keyword>
<keyword evidence="16" id="KW-1185">Reference proteome</keyword>
<feature type="coiled-coil region" evidence="11">
    <location>
        <begin position="1185"/>
        <end position="1226"/>
    </location>
</feature>
<comment type="similarity">
    <text evidence="8">Belongs to the CFAP43 family.</text>
</comment>
<feature type="region of interest" description="Disordered" evidence="12">
    <location>
        <begin position="1627"/>
        <end position="1653"/>
    </location>
</feature>
<evidence type="ECO:0000256" key="5">
    <source>
        <dbReference type="ARBA" id="ARBA00023054"/>
    </source>
</evidence>
<dbReference type="Pfam" id="PF25828">
    <property type="entry name" value="CC_Cfap43"/>
    <property type="match status" value="1"/>
</dbReference>
<evidence type="ECO:0000256" key="10">
    <source>
        <dbReference type="PROSITE-ProRule" id="PRU00221"/>
    </source>
</evidence>
<dbReference type="Proteomes" id="UP000241769">
    <property type="component" value="Unassembled WGS sequence"/>
</dbReference>
<feature type="coiled-coil region" evidence="11">
    <location>
        <begin position="1587"/>
        <end position="1614"/>
    </location>
</feature>
<dbReference type="GO" id="GO:0060271">
    <property type="term" value="P:cilium assembly"/>
    <property type="evidence" value="ECO:0007669"/>
    <property type="project" value="TreeGrafter"/>
</dbReference>
<proteinExistence type="inferred from homology"/>
<dbReference type="SUPFAM" id="SSF50978">
    <property type="entry name" value="WD40 repeat-like"/>
    <property type="match status" value="1"/>
</dbReference>
<dbReference type="Pfam" id="PF13867">
    <property type="entry name" value="SAP30_Sin3_bdg"/>
    <property type="match status" value="1"/>
</dbReference>
<dbReference type="InterPro" id="IPR025718">
    <property type="entry name" value="SAP30_Sin3-bd"/>
</dbReference>
<evidence type="ECO:0000256" key="1">
    <source>
        <dbReference type="ARBA" id="ARBA00004430"/>
    </source>
</evidence>
<dbReference type="SUPFAM" id="SSF50998">
    <property type="entry name" value="Quinoprotein alcohol dehydrogenase-like"/>
    <property type="match status" value="1"/>
</dbReference>
<feature type="domain" description="Histone deacetylase complex subunit SAP30 Sin3 binding" evidence="13">
    <location>
        <begin position="1685"/>
        <end position="1735"/>
    </location>
</feature>
<dbReference type="InterPro" id="IPR036322">
    <property type="entry name" value="WD40_repeat_dom_sf"/>
</dbReference>
<dbReference type="Gene3D" id="6.10.160.20">
    <property type="match status" value="1"/>
</dbReference>
<keyword evidence="3 10" id="KW-0853">WD repeat</keyword>
<evidence type="ECO:0000256" key="9">
    <source>
        <dbReference type="ARBA" id="ARBA00023662"/>
    </source>
</evidence>
<feature type="repeat" description="WD" evidence="10">
    <location>
        <begin position="333"/>
        <end position="374"/>
    </location>
</feature>
<comment type="subcellular location">
    <subcellularLocation>
        <location evidence="1">Cytoplasm</location>
        <location evidence="1">Cytoskeleton</location>
        <location evidence="1">Cilium axoneme</location>
    </subcellularLocation>
</comment>
<evidence type="ECO:0000256" key="11">
    <source>
        <dbReference type="SAM" id="Coils"/>
    </source>
</evidence>
<organism evidence="15 16">
    <name type="scientific">Planoprotostelium fungivorum</name>
    <dbReference type="NCBI Taxonomy" id="1890364"/>
    <lineage>
        <taxon>Eukaryota</taxon>
        <taxon>Amoebozoa</taxon>
        <taxon>Evosea</taxon>
        <taxon>Variosea</taxon>
        <taxon>Cavosteliida</taxon>
        <taxon>Cavosteliaceae</taxon>
        <taxon>Planoprotostelium</taxon>
    </lineage>
</organism>
<dbReference type="InterPro" id="IPR001680">
    <property type="entry name" value="WD40_rpt"/>
</dbReference>
<dbReference type="PROSITE" id="PS50294">
    <property type="entry name" value="WD_REPEATS_REGION"/>
    <property type="match status" value="2"/>
</dbReference>
<dbReference type="InterPro" id="IPR015943">
    <property type="entry name" value="WD40/YVTN_repeat-like_dom_sf"/>
</dbReference>
<evidence type="ECO:0000256" key="8">
    <source>
        <dbReference type="ARBA" id="ARBA00023605"/>
    </source>
</evidence>
<feature type="compositionally biased region" description="Basic and acidic residues" evidence="12">
    <location>
        <begin position="1042"/>
        <end position="1052"/>
    </location>
</feature>
<evidence type="ECO:0000256" key="2">
    <source>
        <dbReference type="ARBA" id="ARBA00022490"/>
    </source>
</evidence>
<dbReference type="Gene3D" id="2.130.10.10">
    <property type="entry name" value="YVTN repeat-like/Quinoprotein amine dehydrogenase"/>
    <property type="match status" value="2"/>
</dbReference>
<feature type="coiled-coil region" evidence="11">
    <location>
        <begin position="1486"/>
        <end position="1538"/>
    </location>
</feature>
<feature type="region of interest" description="Disordered" evidence="12">
    <location>
        <begin position="1018"/>
        <end position="1052"/>
    </location>
</feature>
<evidence type="ECO:0000256" key="3">
    <source>
        <dbReference type="ARBA" id="ARBA00022574"/>
    </source>
</evidence>